<feature type="region of interest" description="Disordered" evidence="9">
    <location>
        <begin position="14"/>
        <end position="58"/>
    </location>
</feature>
<dbReference type="PROSITE" id="PS50172">
    <property type="entry name" value="BRCT"/>
    <property type="match status" value="2"/>
</dbReference>
<keyword evidence="3" id="KW-0677">Repeat</keyword>
<dbReference type="Proteomes" id="UP000516437">
    <property type="component" value="Chromosome 7"/>
</dbReference>
<dbReference type="SMART" id="SM00292">
    <property type="entry name" value="BRCT"/>
    <property type="match status" value="2"/>
</dbReference>
<dbReference type="Pfam" id="PF13771">
    <property type="entry name" value="zf-HC5HC2H"/>
    <property type="match status" value="1"/>
</dbReference>
<dbReference type="OrthoDB" id="2384350at2759"/>
<feature type="region of interest" description="Disordered" evidence="9">
    <location>
        <begin position="281"/>
        <end position="303"/>
    </location>
</feature>
<dbReference type="CDD" id="cd17734">
    <property type="entry name" value="BRCT_Bard1_rpt1"/>
    <property type="match status" value="1"/>
</dbReference>
<dbReference type="Gene3D" id="3.40.50.10190">
    <property type="entry name" value="BRCT domain"/>
    <property type="match status" value="2"/>
</dbReference>
<dbReference type="Pfam" id="PF16589">
    <property type="entry name" value="BRCT_2"/>
    <property type="match status" value="1"/>
</dbReference>
<dbReference type="GO" id="GO:0045944">
    <property type="term" value="P:positive regulation of transcription by RNA polymerase II"/>
    <property type="evidence" value="ECO:0007669"/>
    <property type="project" value="TreeGrafter"/>
</dbReference>
<dbReference type="InterPro" id="IPR031099">
    <property type="entry name" value="BRCA1-associated"/>
</dbReference>
<keyword evidence="2" id="KW-0479">Metal-binding</keyword>
<feature type="domain" description="BRCT" evidence="10">
    <location>
        <begin position="782"/>
        <end position="897"/>
    </location>
</feature>
<comment type="caution">
    <text evidence="12">The sequence shown here is derived from an EMBL/GenBank/DDBJ whole genome shotgun (WGS) entry which is preliminary data.</text>
</comment>
<feature type="region of interest" description="Disordered" evidence="9">
    <location>
        <begin position="628"/>
        <end position="662"/>
    </location>
</feature>
<keyword evidence="4" id="KW-0227">DNA damage</keyword>
<proteinExistence type="predicted"/>
<sequence length="897" mass="100312">MHFVSVVPFCYVPDREEEQAEGDDDHDERDRGGNSKKRVQVPQHPFPEAPERLAPFEGQLCEIAKEEPIRNSTILKEKPVLNDKGEPMLSPFFWLREDDGIEKSSQHTDEEELMDMPPVNVPSFSDIKDSDDEYPSNLTPTGGVHCKGSNVADFLDSEMFEWTQRPCSPELCSSPFKMQVTDMKDINGIQENELKADLQAVTTNEDPSTENIKCMNSEPGSDLKGLMIQLRVINQTKSGRIRKTSKRAQKKYAKRNTDSDFRIYVDLNEVSEKFIQEQNCDNGDNVGKTSKRSKKTHFGTSVSRSALEDVQAVSAGTEALNYSEGNVVTETSPSVGKKEGSDEDFTLKKVGKRCKKIDCSVRSEKRKLDPEKDKMYKEISKRQKQKNEDAIPGLAPQSICMADNRRKGSDLRQNLNKPGKQTKSSDQELSKKKLKVLSVGILQQALVNDMRVGQTYVPAKEPQLNEGIQGKSDVNVQDDSSVVQKLPRLINRVVLQKCETISNKFQCAFCLSSQESEASGGIVHYYNGRPVAADHDGGIKVIHTHKDCAEWAPNVYFEDEIAINLEAELTRSRRIKCCCCGNKGAALGCYEKSCRKSFHVPCAKLIPKCRWDTVNFVMLCPLHASSKLPSEKPGPQERRKQCTPEGQLSQSRCVSSKPDNSTGRNWNFCVSSKKLVLCCSALTTPERETVSDFERSSGVTVLKKWDTSVTHVIASTEENGACRRTLKVLLGILGGKWILNMEWIKACMKVMELVDEKPYEITVDVHGIREGPRLGRLRFLNKQPKLFNGCKFYLMGDFITSYKGYLQDLIIAAGGTILHRKPIAEDQQPSSGSSTFQTFVIYSLELPDKCDPSKKATIFNRRRSDAETLASSTGAKVASNSWLLDSIAACNLQNLGE</sequence>
<dbReference type="Pfam" id="PF00533">
    <property type="entry name" value="BRCT"/>
    <property type="match status" value="1"/>
</dbReference>
<dbReference type="PANTHER" id="PTHR13763:SF0">
    <property type="entry name" value="BREAST CANCER TYPE 1 SUSCEPTIBILITY PROTEIN"/>
    <property type="match status" value="1"/>
</dbReference>
<name>A0A6A1V4N9_9ROSI</name>
<dbReference type="AlphaFoldDB" id="A0A6A1V4N9"/>
<comment type="subcellular location">
    <subcellularLocation>
        <location evidence="1">Nucleus</location>
    </subcellularLocation>
</comment>
<evidence type="ECO:0000256" key="8">
    <source>
        <dbReference type="ARBA" id="ARBA00023242"/>
    </source>
</evidence>
<dbReference type="GO" id="GO:0004842">
    <property type="term" value="F:ubiquitin-protein transferase activity"/>
    <property type="evidence" value="ECO:0007669"/>
    <property type="project" value="TreeGrafter"/>
</dbReference>
<keyword evidence="6" id="KW-0862">Zinc</keyword>
<dbReference type="PROSITE" id="PS51805">
    <property type="entry name" value="EPHD"/>
    <property type="match status" value="1"/>
</dbReference>
<protein>
    <submittedName>
        <fullName evidence="12">Uncharacterized protein</fullName>
    </submittedName>
</protein>
<evidence type="ECO:0000256" key="6">
    <source>
        <dbReference type="ARBA" id="ARBA00022833"/>
    </source>
</evidence>
<dbReference type="FunFam" id="3.30.40.10:FF:000310">
    <property type="entry name" value="Breast cancer associated RING 1"/>
    <property type="match status" value="1"/>
</dbReference>
<evidence type="ECO:0000313" key="12">
    <source>
        <dbReference type="EMBL" id="KAB1207749.1"/>
    </source>
</evidence>
<gene>
    <name evidence="12" type="ORF">CJ030_MR7G017748</name>
</gene>
<feature type="compositionally biased region" description="Polar residues" evidence="9">
    <location>
        <begin position="644"/>
        <end position="662"/>
    </location>
</feature>
<dbReference type="InterPro" id="IPR013083">
    <property type="entry name" value="Znf_RING/FYVE/PHD"/>
</dbReference>
<feature type="domain" description="BRCT" evidence="10">
    <location>
        <begin position="658"/>
        <end position="761"/>
    </location>
</feature>
<dbReference type="InterPro" id="IPR034732">
    <property type="entry name" value="EPHD"/>
</dbReference>
<accession>A0A6A1V4N9</accession>
<feature type="region of interest" description="Disordered" evidence="9">
    <location>
        <begin position="402"/>
        <end position="429"/>
    </location>
</feature>
<dbReference type="Gene3D" id="3.30.40.10">
    <property type="entry name" value="Zinc/RING finger domain, C3HC4 (zinc finger)"/>
    <property type="match status" value="1"/>
</dbReference>
<evidence type="ECO:0000256" key="9">
    <source>
        <dbReference type="SAM" id="MobiDB-lite"/>
    </source>
</evidence>
<evidence type="ECO:0000256" key="7">
    <source>
        <dbReference type="ARBA" id="ARBA00023204"/>
    </source>
</evidence>
<keyword evidence="8" id="KW-0539">Nucleus</keyword>
<dbReference type="InterPro" id="IPR036420">
    <property type="entry name" value="BRCT_dom_sf"/>
</dbReference>
<dbReference type="InterPro" id="IPR001357">
    <property type="entry name" value="BRCT_dom"/>
</dbReference>
<keyword evidence="7" id="KW-0234">DNA repair</keyword>
<evidence type="ECO:0000256" key="3">
    <source>
        <dbReference type="ARBA" id="ARBA00022737"/>
    </source>
</evidence>
<keyword evidence="5" id="KW-0863">Zinc-finger</keyword>
<dbReference type="FunFam" id="3.40.50.10190:FF:000006">
    <property type="entry name" value="Breast cancer type 1 susceptibility protein homolog"/>
    <property type="match status" value="1"/>
</dbReference>
<evidence type="ECO:0000256" key="1">
    <source>
        <dbReference type="ARBA" id="ARBA00004123"/>
    </source>
</evidence>
<dbReference type="GO" id="GO:0008270">
    <property type="term" value="F:zinc ion binding"/>
    <property type="evidence" value="ECO:0007669"/>
    <property type="project" value="UniProtKB-KW"/>
</dbReference>
<feature type="domain" description="PHD-type" evidence="11">
    <location>
        <begin position="504"/>
        <end position="624"/>
    </location>
</feature>
<evidence type="ECO:0000259" key="11">
    <source>
        <dbReference type="PROSITE" id="PS51805"/>
    </source>
</evidence>
<evidence type="ECO:0000259" key="10">
    <source>
        <dbReference type="PROSITE" id="PS50172"/>
    </source>
</evidence>
<dbReference type="EMBL" id="RXIC02000025">
    <property type="protein sequence ID" value="KAB1207749.1"/>
    <property type="molecule type" value="Genomic_DNA"/>
</dbReference>
<reference evidence="12 13" key="1">
    <citation type="journal article" date="2019" name="Plant Biotechnol. J.">
        <title>The red bayberry genome and genetic basis of sex determination.</title>
        <authorList>
            <person name="Jia H.M."/>
            <person name="Jia H.J."/>
            <person name="Cai Q.L."/>
            <person name="Wang Y."/>
            <person name="Zhao H.B."/>
            <person name="Yang W.F."/>
            <person name="Wang G.Y."/>
            <person name="Li Y.H."/>
            <person name="Zhan D.L."/>
            <person name="Shen Y.T."/>
            <person name="Niu Q.F."/>
            <person name="Chang L."/>
            <person name="Qiu J."/>
            <person name="Zhao L."/>
            <person name="Xie H.B."/>
            <person name="Fu W.Y."/>
            <person name="Jin J."/>
            <person name="Li X.W."/>
            <person name="Jiao Y."/>
            <person name="Zhou C.C."/>
            <person name="Tu T."/>
            <person name="Chai C.Y."/>
            <person name="Gao J.L."/>
            <person name="Fan L.J."/>
            <person name="van de Weg E."/>
            <person name="Wang J.Y."/>
            <person name="Gao Z.S."/>
        </authorList>
    </citation>
    <scope>NUCLEOTIDE SEQUENCE [LARGE SCALE GENOMIC DNA]</scope>
    <source>
        <tissue evidence="12">Leaves</tissue>
    </source>
</reference>
<evidence type="ECO:0000256" key="2">
    <source>
        <dbReference type="ARBA" id="ARBA00022723"/>
    </source>
</evidence>
<dbReference type="PANTHER" id="PTHR13763">
    <property type="entry name" value="BREAST CANCER TYPE 1 SUSCEPTIBILITY PROTEIN BRCA1"/>
    <property type="match status" value="1"/>
</dbReference>
<dbReference type="SUPFAM" id="SSF52113">
    <property type="entry name" value="BRCT domain"/>
    <property type="match status" value="2"/>
</dbReference>
<feature type="compositionally biased region" description="Polar residues" evidence="9">
    <location>
        <begin position="411"/>
        <end position="422"/>
    </location>
</feature>
<keyword evidence="13" id="KW-1185">Reference proteome</keyword>
<dbReference type="GO" id="GO:0000724">
    <property type="term" value="P:double-strand break repair via homologous recombination"/>
    <property type="evidence" value="ECO:0007669"/>
    <property type="project" value="TreeGrafter"/>
</dbReference>
<organism evidence="12 13">
    <name type="scientific">Morella rubra</name>
    <name type="common">Chinese bayberry</name>
    <dbReference type="NCBI Taxonomy" id="262757"/>
    <lineage>
        <taxon>Eukaryota</taxon>
        <taxon>Viridiplantae</taxon>
        <taxon>Streptophyta</taxon>
        <taxon>Embryophyta</taxon>
        <taxon>Tracheophyta</taxon>
        <taxon>Spermatophyta</taxon>
        <taxon>Magnoliopsida</taxon>
        <taxon>eudicotyledons</taxon>
        <taxon>Gunneridae</taxon>
        <taxon>Pentapetalae</taxon>
        <taxon>rosids</taxon>
        <taxon>fabids</taxon>
        <taxon>Fagales</taxon>
        <taxon>Myricaceae</taxon>
        <taxon>Morella</taxon>
    </lineage>
</organism>
<evidence type="ECO:0000256" key="5">
    <source>
        <dbReference type="ARBA" id="ARBA00022771"/>
    </source>
</evidence>
<evidence type="ECO:0000256" key="4">
    <source>
        <dbReference type="ARBA" id="ARBA00022763"/>
    </source>
</evidence>
<evidence type="ECO:0000313" key="13">
    <source>
        <dbReference type="Proteomes" id="UP000516437"/>
    </source>
</evidence>
<feature type="compositionally biased region" description="Acidic residues" evidence="9">
    <location>
        <begin position="15"/>
        <end position="27"/>
    </location>
</feature>
<dbReference type="GO" id="GO:0005634">
    <property type="term" value="C:nucleus"/>
    <property type="evidence" value="ECO:0007669"/>
    <property type="project" value="UniProtKB-SubCell"/>
</dbReference>